<dbReference type="InterPro" id="IPR053139">
    <property type="entry name" value="Surface_bspA-like"/>
</dbReference>
<dbReference type="InterPro" id="IPR038765">
    <property type="entry name" value="Papain-like_cys_pep_sf"/>
</dbReference>
<dbReference type="Pfam" id="PF13306">
    <property type="entry name" value="LRR_5"/>
    <property type="match status" value="1"/>
</dbReference>
<name>A0A2G3E474_9FIRM</name>
<dbReference type="InterPro" id="IPR008964">
    <property type="entry name" value="Invasin/intimin_cell_adhesion"/>
</dbReference>
<evidence type="ECO:0008006" key="4">
    <source>
        <dbReference type="Google" id="ProtNLM"/>
    </source>
</evidence>
<proteinExistence type="predicted"/>
<dbReference type="SUPFAM" id="SSF49373">
    <property type="entry name" value="Invasin/intimin cell-adhesion fragments"/>
    <property type="match status" value="1"/>
</dbReference>
<feature type="transmembrane region" description="Helical" evidence="1">
    <location>
        <begin position="66"/>
        <end position="82"/>
    </location>
</feature>
<keyword evidence="1" id="KW-1133">Transmembrane helix</keyword>
<gene>
    <name evidence="2" type="ORF">CSX02_04265</name>
</gene>
<dbReference type="Gene3D" id="3.80.10.10">
    <property type="entry name" value="Ribonuclease Inhibitor"/>
    <property type="match status" value="1"/>
</dbReference>
<keyword evidence="1" id="KW-0472">Membrane</keyword>
<organism evidence="2 3">
    <name type="scientific">Agathobacter ruminis</name>
    <dbReference type="NCBI Taxonomy" id="1712665"/>
    <lineage>
        <taxon>Bacteria</taxon>
        <taxon>Bacillati</taxon>
        <taxon>Bacillota</taxon>
        <taxon>Clostridia</taxon>
        <taxon>Lachnospirales</taxon>
        <taxon>Lachnospiraceae</taxon>
        <taxon>Agathobacter</taxon>
    </lineage>
</organism>
<reference evidence="2 3" key="1">
    <citation type="submission" date="2017-10" db="EMBL/GenBank/DDBJ databases">
        <title>Resolving the taxonomy of Roseburia spp., Eubacterium rectale and Agathobacter spp. through phylogenomic analysis.</title>
        <authorList>
            <person name="Sheridan P.O."/>
            <person name="Walker A.W."/>
            <person name="Duncan S.H."/>
            <person name="Scott K.P."/>
            <person name="Toole P.W.O."/>
            <person name="Luis P."/>
            <person name="Flint H.J."/>
        </authorList>
    </citation>
    <scope>NUCLEOTIDE SEQUENCE [LARGE SCALE GENOMIC DNA]</scope>
    <source>
        <strain evidence="2 3">JK623</strain>
    </source>
</reference>
<dbReference type="PANTHER" id="PTHR45661">
    <property type="entry name" value="SURFACE ANTIGEN"/>
    <property type="match status" value="1"/>
</dbReference>
<dbReference type="PANTHER" id="PTHR45661:SF3">
    <property type="entry name" value="IG-LIKE DOMAIN-CONTAINING PROTEIN"/>
    <property type="match status" value="1"/>
</dbReference>
<sequence length="675" mass="75271">MQCLHRVFANSSATNKSVISGTCEWISQVLFCLPIHSIWCYNLFVGHINENSDRIGENMKTNQKRIGRFVCILFALVFVMLWKPAVTQANALPTTIVTENATYVLDESGNMVLSEIHLNGNTLTIPKTVTASDGKVYSVYLNPDTQITYESNGHTLTKLVIEGDVEKDFFAFNNANYAIFESLKEVTIKGAIDNFDELLWENAEYVSIARCKKVAKSWSICSFKLKTIQLPEGITSLPDYAFNSCHNLQTVKFPKSLTSIGEQAFCDCKSLKTMTIPDTVTTLGDSVFQSCIKLERVTVGKRVKKIPEWTFSGCKKFYQLIITGNQTRVEEDAWDLERGNNITIVAPKSSYARQDALRNHWQTSTSTKVQIVCKAPKTFVGGRIDFVVLNAHDIKVTSSNKSVLAVSGKNYYVKGKKAGSANLVVTYNGKKYSKKITVVKRTKKNVLNLIYKYAVTPEMSDYEKACATIEWFDQNVELKWGVFFGTPVESTADGCLVKGKANLYGLCDAFSVIMKHYGIATYTVTSKIREAGQGTSTIVWSQVKIGGKWYHLRSMTGYDYRTTNFLLNTKEARKAHRGKWSKYKTANSKSSSVNKQINHTGYQKAVINYTSATVKSGKSLAIKVTGTKQRVSYRSSDTKIFTVNKKGVVSAKGKGVATLYVTIGKKTFPVTITVK</sequence>
<dbReference type="SUPFAM" id="SSF54001">
    <property type="entry name" value="Cysteine proteinases"/>
    <property type="match status" value="1"/>
</dbReference>
<dbReference type="AlphaFoldDB" id="A0A2G3E474"/>
<evidence type="ECO:0000256" key="1">
    <source>
        <dbReference type="SAM" id="Phobius"/>
    </source>
</evidence>
<dbReference type="SUPFAM" id="SSF52058">
    <property type="entry name" value="L domain-like"/>
    <property type="match status" value="1"/>
</dbReference>
<dbReference type="InterPro" id="IPR032675">
    <property type="entry name" value="LRR_dom_sf"/>
</dbReference>
<evidence type="ECO:0000313" key="2">
    <source>
        <dbReference type="EMBL" id="PHU38097.1"/>
    </source>
</evidence>
<dbReference type="Proteomes" id="UP000224563">
    <property type="component" value="Unassembled WGS sequence"/>
</dbReference>
<accession>A0A2G3E474</accession>
<comment type="caution">
    <text evidence="2">The sequence shown here is derived from an EMBL/GenBank/DDBJ whole genome shotgun (WGS) entry which is preliminary data.</text>
</comment>
<dbReference type="EMBL" id="PDYG01000015">
    <property type="protein sequence ID" value="PHU38097.1"/>
    <property type="molecule type" value="Genomic_DNA"/>
</dbReference>
<dbReference type="Gene3D" id="2.60.40.1080">
    <property type="match status" value="2"/>
</dbReference>
<evidence type="ECO:0000313" key="3">
    <source>
        <dbReference type="Proteomes" id="UP000224563"/>
    </source>
</evidence>
<protein>
    <recommendedName>
        <fullName evidence="4">BIG2 domain-containing protein</fullName>
    </recommendedName>
</protein>
<keyword evidence="3" id="KW-1185">Reference proteome</keyword>
<reference evidence="2 3" key="2">
    <citation type="submission" date="2017-10" db="EMBL/GenBank/DDBJ databases">
        <authorList>
            <person name="Banno H."/>
            <person name="Chua N.-H."/>
        </authorList>
    </citation>
    <scope>NUCLEOTIDE SEQUENCE [LARGE SCALE GENOMIC DNA]</scope>
    <source>
        <strain evidence="2 3">JK623</strain>
    </source>
</reference>
<keyword evidence="1" id="KW-0812">Transmembrane</keyword>
<dbReference type="InterPro" id="IPR026906">
    <property type="entry name" value="LRR_5"/>
</dbReference>